<keyword evidence="7" id="KW-0021">Allosteric enzyme</keyword>
<dbReference type="PIRSF" id="PIRSF000102">
    <property type="entry name" value="Lac_mal_DH"/>
    <property type="match status" value="1"/>
</dbReference>
<evidence type="ECO:0000259" key="10">
    <source>
        <dbReference type="Pfam" id="PF00056"/>
    </source>
</evidence>
<dbReference type="InterPro" id="IPR001557">
    <property type="entry name" value="L-lactate/malate_DH"/>
</dbReference>
<evidence type="ECO:0000259" key="11">
    <source>
        <dbReference type="Pfam" id="PF02866"/>
    </source>
</evidence>
<gene>
    <name evidence="7" type="primary">ldh</name>
    <name evidence="12" type="ORF">IAC53_00925</name>
</gene>
<dbReference type="SUPFAM" id="SSF56327">
    <property type="entry name" value="LDH C-terminal domain-like"/>
    <property type="match status" value="1"/>
</dbReference>
<dbReference type="FunFam" id="3.40.50.720:FF:000018">
    <property type="entry name" value="Malate dehydrogenase"/>
    <property type="match status" value="1"/>
</dbReference>
<comment type="subcellular location">
    <subcellularLocation>
        <location evidence="7">Cytoplasm</location>
    </subcellularLocation>
</comment>
<evidence type="ECO:0000256" key="5">
    <source>
        <dbReference type="ARBA" id="ARBA00023027"/>
    </source>
</evidence>
<dbReference type="Pfam" id="PF00056">
    <property type="entry name" value="Ldh_1_N"/>
    <property type="match status" value="1"/>
</dbReference>
<dbReference type="Proteomes" id="UP000824071">
    <property type="component" value="Unassembled WGS sequence"/>
</dbReference>
<feature type="binding site" evidence="7">
    <location>
        <begin position="123"/>
        <end position="125"/>
    </location>
    <ligand>
        <name>NAD(+)</name>
        <dbReference type="ChEBI" id="CHEBI:57540"/>
    </ligand>
</feature>
<reference evidence="12" key="1">
    <citation type="submission" date="2020-10" db="EMBL/GenBank/DDBJ databases">
        <authorList>
            <person name="Gilroy R."/>
        </authorList>
    </citation>
    <scope>NUCLEOTIDE SEQUENCE</scope>
    <source>
        <strain evidence="12">ChiGjej1B1-19959</strain>
    </source>
</reference>
<evidence type="ECO:0000256" key="4">
    <source>
        <dbReference type="ARBA" id="ARBA00023002"/>
    </source>
</evidence>
<feature type="binding site" evidence="7">
    <location>
        <begin position="84"/>
        <end position="85"/>
    </location>
    <ligand>
        <name>NAD(+)</name>
        <dbReference type="ChEBI" id="CHEBI:57540"/>
    </ligand>
</feature>
<evidence type="ECO:0000256" key="6">
    <source>
        <dbReference type="ARBA" id="ARBA00049258"/>
    </source>
</evidence>
<keyword evidence="4 7" id="KW-0560">Oxidoreductase</keyword>
<dbReference type="PANTHER" id="PTHR43128:SF16">
    <property type="entry name" value="L-LACTATE DEHYDROGENASE"/>
    <property type="match status" value="1"/>
</dbReference>
<dbReference type="CDD" id="cd05291">
    <property type="entry name" value="HicDH_like"/>
    <property type="match status" value="1"/>
</dbReference>
<protein>
    <recommendedName>
        <fullName evidence="3 7">L-lactate dehydrogenase</fullName>
        <shortName evidence="7">L-LDH</shortName>
        <ecNumber evidence="3 7">1.1.1.27</ecNumber>
    </recommendedName>
</protein>
<dbReference type="NCBIfam" id="TIGR01771">
    <property type="entry name" value="L-LDH-NAD"/>
    <property type="match status" value="1"/>
</dbReference>
<dbReference type="PRINTS" id="PR00086">
    <property type="entry name" value="LLDHDRGNASE"/>
</dbReference>
<feature type="domain" description="Lactate/malate dehydrogenase C-terminal" evidence="11">
    <location>
        <begin position="150"/>
        <end position="317"/>
    </location>
</feature>
<evidence type="ECO:0000256" key="9">
    <source>
        <dbReference type="PIRSR" id="PIRSR000102-3"/>
    </source>
</evidence>
<dbReference type="InterPro" id="IPR011304">
    <property type="entry name" value="L-lactate_DH"/>
</dbReference>
<feature type="modified residue" description="Phosphotyrosine" evidence="7">
    <location>
        <position position="226"/>
    </location>
</feature>
<dbReference type="NCBIfam" id="NF000824">
    <property type="entry name" value="PRK00066.1"/>
    <property type="match status" value="1"/>
</dbReference>
<evidence type="ECO:0000256" key="3">
    <source>
        <dbReference type="ARBA" id="ARBA00012967"/>
    </source>
</evidence>
<feature type="binding site" evidence="7">
    <location>
        <position position="44"/>
    </location>
    <ligand>
        <name>NAD(+)</name>
        <dbReference type="ChEBI" id="CHEBI:57540"/>
    </ligand>
</feature>
<comment type="caution">
    <text evidence="12">The sequence shown here is derived from an EMBL/GenBank/DDBJ whole genome shotgun (WGS) entry which is preliminary data.</text>
</comment>
<dbReference type="Gene3D" id="3.40.50.720">
    <property type="entry name" value="NAD(P)-binding Rossmann-like Domain"/>
    <property type="match status" value="1"/>
</dbReference>
<dbReference type="GO" id="GO:0004459">
    <property type="term" value="F:L-lactate dehydrogenase (NAD+) activity"/>
    <property type="evidence" value="ECO:0007669"/>
    <property type="project" value="UniProtKB-UniRule"/>
</dbReference>
<feature type="binding site" evidence="7">
    <location>
        <position position="173"/>
    </location>
    <ligand>
        <name>beta-D-fructose 1,6-bisphosphate</name>
        <dbReference type="ChEBI" id="CHEBI:32966"/>
        <note>allosteric activator</note>
    </ligand>
</feature>
<sequence length="320" mass="34800">MQNNGFTKKVAVVGTGFVGMSFAYALLCDGACDELVLLDIDREKAVGEAMDLNHGLAFAKTNMNITAGEYRDCADADIVVICAGVSQKPGEDRISLLQRNRKVFESIVEPVLASGFDGIFLVATNPVDIMTRVVYRLSGFSSGRVIGSGTTLDTARLRYLLGAYFTVDPKNVHAYVIGEHGDSEMTPWSQALVGTKPIRDIVAGQPDRFSLEALDRIAADVTNAAYRIIRAKNATYYGIGLALVRIVKAIFGGENSVLTVSAKLCGEYGVQDVFAGVPCILGREGVRGVLTLELEPHEMERFRASCRLLDRIWKDSFSEK</sequence>
<feature type="binding site" evidence="7">
    <location>
        <position position="93"/>
    </location>
    <ligand>
        <name>substrate</name>
    </ligand>
</feature>
<feature type="binding site" evidence="7">
    <location>
        <position position="106"/>
    </location>
    <ligand>
        <name>NAD(+)</name>
        <dbReference type="ChEBI" id="CHEBI:57540"/>
    </ligand>
</feature>
<dbReference type="PROSITE" id="PS00064">
    <property type="entry name" value="L_LDH"/>
    <property type="match status" value="1"/>
</dbReference>
<dbReference type="EMBL" id="DVMW01000008">
    <property type="protein sequence ID" value="HIU35156.1"/>
    <property type="molecule type" value="Genomic_DNA"/>
</dbReference>
<dbReference type="GO" id="GO:0006089">
    <property type="term" value="P:lactate metabolic process"/>
    <property type="evidence" value="ECO:0007669"/>
    <property type="project" value="TreeGrafter"/>
</dbReference>
<evidence type="ECO:0000256" key="7">
    <source>
        <dbReference type="HAMAP-Rule" id="MF_00488"/>
    </source>
</evidence>
<dbReference type="HAMAP" id="MF_00488">
    <property type="entry name" value="Lactate_dehydrog"/>
    <property type="match status" value="1"/>
</dbReference>
<comment type="similarity">
    <text evidence="2 7">Belongs to the LDH/MDH superfamily. LDH family.</text>
</comment>
<proteinExistence type="inferred from homology"/>
<comment type="catalytic activity">
    <reaction evidence="6 7">
        <text>(S)-lactate + NAD(+) = pyruvate + NADH + H(+)</text>
        <dbReference type="Rhea" id="RHEA:23444"/>
        <dbReference type="ChEBI" id="CHEBI:15361"/>
        <dbReference type="ChEBI" id="CHEBI:15378"/>
        <dbReference type="ChEBI" id="CHEBI:16651"/>
        <dbReference type="ChEBI" id="CHEBI:57540"/>
        <dbReference type="ChEBI" id="CHEBI:57945"/>
        <dbReference type="EC" id="1.1.1.27"/>
    </reaction>
</comment>
<feature type="binding site" evidence="7">
    <location>
        <position position="148"/>
    </location>
    <ligand>
        <name>NAD(+)</name>
        <dbReference type="ChEBI" id="CHEBI:57540"/>
    </ligand>
</feature>
<reference evidence="12" key="2">
    <citation type="journal article" date="2021" name="PeerJ">
        <title>Extensive microbial diversity within the chicken gut microbiome revealed by metagenomics and culture.</title>
        <authorList>
            <person name="Gilroy R."/>
            <person name="Ravi A."/>
            <person name="Getino M."/>
            <person name="Pursley I."/>
            <person name="Horton D.L."/>
            <person name="Alikhan N.F."/>
            <person name="Baker D."/>
            <person name="Gharbi K."/>
            <person name="Hall N."/>
            <person name="Watson M."/>
            <person name="Adriaenssens E.M."/>
            <person name="Foster-Nyarko E."/>
            <person name="Jarju S."/>
            <person name="Secka A."/>
            <person name="Antonio M."/>
            <person name="Oren A."/>
            <person name="Chaudhuri R.R."/>
            <person name="La Ragione R."/>
            <person name="Hildebrand F."/>
            <person name="Pallen M.J."/>
        </authorList>
    </citation>
    <scope>NUCLEOTIDE SEQUENCE</scope>
    <source>
        <strain evidence="12">ChiGjej1B1-19959</strain>
    </source>
</reference>
<dbReference type="InterPro" id="IPR036291">
    <property type="entry name" value="NAD(P)-bd_dom_sf"/>
</dbReference>
<dbReference type="InterPro" id="IPR001236">
    <property type="entry name" value="Lactate/malate_DH_N"/>
</dbReference>
<feature type="binding site" evidence="7">
    <location>
        <position position="235"/>
    </location>
    <ligand>
        <name>substrate</name>
    </ligand>
</feature>
<feature type="binding site" evidence="7">
    <location>
        <position position="70"/>
    </location>
    <ligand>
        <name>NAD(+)</name>
        <dbReference type="ChEBI" id="CHEBI:57540"/>
    </ligand>
</feature>
<dbReference type="Pfam" id="PF02866">
    <property type="entry name" value="Ldh_1_C"/>
    <property type="match status" value="1"/>
</dbReference>
<evidence type="ECO:0000256" key="1">
    <source>
        <dbReference type="ARBA" id="ARBA00004843"/>
    </source>
</evidence>
<dbReference type="SUPFAM" id="SSF51735">
    <property type="entry name" value="NAD(P)-binding Rossmann-fold domains"/>
    <property type="match status" value="1"/>
</dbReference>
<feature type="binding site" evidence="7">
    <location>
        <position position="158"/>
    </location>
    <ligand>
        <name>beta-D-fructose 1,6-bisphosphate</name>
        <dbReference type="ChEBI" id="CHEBI:32966"/>
        <note>allosteric activator</note>
    </ligand>
</feature>
<feature type="binding site" evidence="7">
    <location>
        <position position="87"/>
    </location>
    <ligand>
        <name>substrate</name>
    </ligand>
</feature>
<feature type="binding site" evidence="7">
    <location>
        <begin position="125"/>
        <end position="128"/>
    </location>
    <ligand>
        <name>substrate</name>
    </ligand>
</feature>
<comment type="activity regulation">
    <text evidence="7">Allosterically activated by fructose 1,6-bisphosphate (FBP).</text>
</comment>
<feature type="binding site" evidence="9">
    <location>
        <position position="100"/>
    </location>
    <ligand>
        <name>NAD(+)</name>
        <dbReference type="ChEBI" id="CHEBI:57540"/>
    </ligand>
</feature>
<keyword evidence="7" id="KW-0597">Phosphoprotein</keyword>
<organism evidence="12 13">
    <name type="scientific">Candidatus Fimenecus excrementigallinarum</name>
    <dbReference type="NCBI Taxonomy" id="2840816"/>
    <lineage>
        <taxon>Bacteria</taxon>
        <taxon>Bacillati</taxon>
        <taxon>Bacillota</taxon>
        <taxon>Clostridia</taxon>
        <taxon>Candidatus Fimenecus</taxon>
    </lineage>
</organism>
<dbReference type="EC" id="1.1.1.27" evidence="3 7"/>
<feature type="binding site" evidence="7">
    <location>
        <begin position="153"/>
        <end position="156"/>
    </location>
    <ligand>
        <name>substrate</name>
    </ligand>
</feature>
<comment type="function">
    <text evidence="7">Catalyzes the conversion of lactate to pyruvate.</text>
</comment>
<feature type="active site" description="Proton acceptor" evidence="7 8">
    <location>
        <position position="180"/>
    </location>
</feature>
<keyword evidence="5 7" id="KW-0520">NAD</keyword>
<dbReference type="InterPro" id="IPR015955">
    <property type="entry name" value="Lactate_DH/Glyco_Ohase_4_C"/>
</dbReference>
<keyword evidence="7" id="KW-0963">Cytoplasm</keyword>
<name>A0A9D1LDS7_9FIRM</name>
<evidence type="ECO:0000313" key="13">
    <source>
        <dbReference type="Proteomes" id="UP000824071"/>
    </source>
</evidence>
<dbReference type="InterPro" id="IPR022383">
    <property type="entry name" value="Lactate/malate_DH_C"/>
</dbReference>
<comment type="subunit">
    <text evidence="7">Homotetramer.</text>
</comment>
<comment type="pathway">
    <text evidence="1 7">Fermentation; pyruvate fermentation to lactate; (S)-lactate from pyruvate: step 1/1.</text>
</comment>
<accession>A0A9D1LDS7</accession>
<feature type="binding site" evidence="9">
    <location>
        <begin position="14"/>
        <end position="19"/>
    </location>
    <ligand>
        <name>NAD(+)</name>
        <dbReference type="ChEBI" id="CHEBI:57540"/>
    </ligand>
</feature>
<dbReference type="PANTHER" id="PTHR43128">
    <property type="entry name" value="L-2-HYDROXYCARBOXYLATE DEHYDROGENASE (NAD(P)(+))"/>
    <property type="match status" value="1"/>
</dbReference>
<evidence type="ECO:0000256" key="2">
    <source>
        <dbReference type="ARBA" id="ARBA00006054"/>
    </source>
</evidence>
<dbReference type="InterPro" id="IPR018177">
    <property type="entry name" value="L-lactate_DH_AS"/>
</dbReference>
<feature type="binding site" evidence="7">
    <location>
        <position position="18"/>
    </location>
    <ligand>
        <name>NAD(+)</name>
        <dbReference type="ChEBI" id="CHEBI:57540"/>
    </ligand>
</feature>
<feature type="binding site" evidence="7 9">
    <location>
        <position position="39"/>
    </location>
    <ligand>
        <name>NAD(+)</name>
        <dbReference type="ChEBI" id="CHEBI:57540"/>
    </ligand>
</feature>
<dbReference type="GO" id="GO:0006096">
    <property type="term" value="P:glycolytic process"/>
    <property type="evidence" value="ECO:0007669"/>
    <property type="project" value="UniProtKB-UniRule"/>
</dbReference>
<evidence type="ECO:0000313" key="12">
    <source>
        <dbReference type="EMBL" id="HIU35156.1"/>
    </source>
</evidence>
<dbReference type="AlphaFoldDB" id="A0A9D1LDS7"/>
<feature type="domain" description="Lactate/malate dehydrogenase N-terminal" evidence="10">
    <location>
        <begin position="9"/>
        <end position="147"/>
    </location>
</feature>
<dbReference type="Gene3D" id="3.90.110.10">
    <property type="entry name" value="Lactate dehydrogenase/glycoside hydrolase, family 4, C-terminal"/>
    <property type="match status" value="1"/>
</dbReference>
<evidence type="ECO:0000256" key="8">
    <source>
        <dbReference type="PIRSR" id="PIRSR000102-1"/>
    </source>
</evidence>
<dbReference type="GO" id="GO:0005737">
    <property type="term" value="C:cytoplasm"/>
    <property type="evidence" value="ECO:0007669"/>
    <property type="project" value="UniProtKB-SubCell"/>
</dbReference>